<evidence type="ECO:0000313" key="2">
    <source>
        <dbReference type="Proteomes" id="UP001202328"/>
    </source>
</evidence>
<name>A0AAD4SVV3_9MAGN</name>
<dbReference type="AlphaFoldDB" id="A0AAD4SVV3"/>
<evidence type="ECO:0000313" key="1">
    <source>
        <dbReference type="EMBL" id="KAI3923358.1"/>
    </source>
</evidence>
<proteinExistence type="predicted"/>
<sequence>MSNHQHPHNCHHRFSSMDSLPLHGSLISNNRSLTVQAHSSFHEPTSSVLPSYRSNSSHHNLYEHHNREWLLTKLVMAYHQPAIGRLPPFIHGFLWQASGDSVGLKISSSSNQGESKKIYLALKL</sequence>
<dbReference type="Proteomes" id="UP001202328">
    <property type="component" value="Unassembled WGS sequence"/>
</dbReference>
<organism evidence="1 2">
    <name type="scientific">Papaver atlanticum</name>
    <dbReference type="NCBI Taxonomy" id="357466"/>
    <lineage>
        <taxon>Eukaryota</taxon>
        <taxon>Viridiplantae</taxon>
        <taxon>Streptophyta</taxon>
        <taxon>Embryophyta</taxon>
        <taxon>Tracheophyta</taxon>
        <taxon>Spermatophyta</taxon>
        <taxon>Magnoliopsida</taxon>
        <taxon>Ranunculales</taxon>
        <taxon>Papaveraceae</taxon>
        <taxon>Papaveroideae</taxon>
        <taxon>Papaver</taxon>
    </lineage>
</organism>
<gene>
    <name evidence="1" type="ORF">MKW98_026951</name>
</gene>
<reference evidence="1" key="1">
    <citation type="submission" date="2022-04" db="EMBL/GenBank/DDBJ databases">
        <title>A functionally conserved STORR gene fusion in Papaver species that diverged 16.8 million years ago.</title>
        <authorList>
            <person name="Catania T."/>
        </authorList>
    </citation>
    <scope>NUCLEOTIDE SEQUENCE</scope>
    <source>
        <strain evidence="1">S-188037</strain>
    </source>
</reference>
<dbReference type="EMBL" id="JAJJMB010008487">
    <property type="protein sequence ID" value="KAI3923358.1"/>
    <property type="molecule type" value="Genomic_DNA"/>
</dbReference>
<accession>A0AAD4SVV3</accession>
<protein>
    <submittedName>
        <fullName evidence="1">Uncharacterized protein</fullName>
    </submittedName>
</protein>
<comment type="caution">
    <text evidence="1">The sequence shown here is derived from an EMBL/GenBank/DDBJ whole genome shotgun (WGS) entry which is preliminary data.</text>
</comment>
<keyword evidence="2" id="KW-1185">Reference proteome</keyword>